<organism evidence="2 3">
    <name type="scientific">Paractinoplanes durhamensis</name>
    <dbReference type="NCBI Taxonomy" id="113563"/>
    <lineage>
        <taxon>Bacteria</taxon>
        <taxon>Bacillati</taxon>
        <taxon>Actinomycetota</taxon>
        <taxon>Actinomycetes</taxon>
        <taxon>Micromonosporales</taxon>
        <taxon>Micromonosporaceae</taxon>
        <taxon>Paractinoplanes</taxon>
    </lineage>
</organism>
<proteinExistence type="predicted"/>
<evidence type="ECO:0000259" key="1">
    <source>
        <dbReference type="Pfam" id="PF11716"/>
    </source>
</evidence>
<dbReference type="InterPro" id="IPR034660">
    <property type="entry name" value="DinB/YfiT-like"/>
</dbReference>
<dbReference type="SUPFAM" id="SSF109854">
    <property type="entry name" value="DinB/YfiT-like putative metalloenzymes"/>
    <property type="match status" value="1"/>
</dbReference>
<dbReference type="InterPro" id="IPR024344">
    <property type="entry name" value="MDMPI_metal-binding"/>
</dbReference>
<dbReference type="Proteomes" id="UP000637628">
    <property type="component" value="Unassembled WGS sequence"/>
</dbReference>
<dbReference type="EMBL" id="BOML01000066">
    <property type="protein sequence ID" value="GIE06747.1"/>
    <property type="molecule type" value="Genomic_DNA"/>
</dbReference>
<evidence type="ECO:0000313" key="3">
    <source>
        <dbReference type="Proteomes" id="UP000637628"/>
    </source>
</evidence>
<dbReference type="Gene3D" id="1.20.120.450">
    <property type="entry name" value="dinb family like domain"/>
    <property type="match status" value="1"/>
</dbReference>
<accession>A0ABQ3ZAB4</accession>
<keyword evidence="3" id="KW-1185">Reference proteome</keyword>
<comment type="caution">
    <text evidence="2">The sequence shown here is derived from an EMBL/GenBank/DDBJ whole genome shotgun (WGS) entry which is preliminary data.</text>
</comment>
<dbReference type="Pfam" id="PF11716">
    <property type="entry name" value="MDMPI_N"/>
    <property type="match status" value="1"/>
</dbReference>
<dbReference type="NCBIfam" id="TIGR03083">
    <property type="entry name" value="maleylpyruvate isomerase family mycothiol-dependent enzyme"/>
    <property type="match status" value="1"/>
</dbReference>
<protein>
    <recommendedName>
        <fullName evidence="1">Mycothiol-dependent maleylpyruvate isomerase metal-binding domain-containing protein</fullName>
    </recommendedName>
</protein>
<sequence>MDEKVLRTAVVAERNELAVMLGALGPEQWGAASLCAGWRVREVVAHMTMPFRMSAPKFVVELARDAGNFNRMSDRVARRDTARISDAELLACLRDNVEHPWRPPGGGTMGALSHDVIHGLDVSVALGLDRRPPAGRVGLILDGMRERNLKYFGVDLTGVRLEATDLEWAFGSGAPLRGTAADLLMVVSGRRIPGSLLEGTAGARFTG</sequence>
<name>A0ABQ3ZAB4_9ACTN</name>
<gene>
    <name evidence="2" type="ORF">Adu01nite_80970</name>
</gene>
<dbReference type="RefSeq" id="WP_239133077.1">
    <property type="nucleotide sequence ID" value="NZ_BAAATX010000019.1"/>
</dbReference>
<feature type="domain" description="Mycothiol-dependent maleylpyruvate isomerase metal-binding" evidence="1">
    <location>
        <begin position="12"/>
        <end position="98"/>
    </location>
</feature>
<reference evidence="2 3" key="1">
    <citation type="submission" date="2021-01" db="EMBL/GenBank/DDBJ databases">
        <title>Whole genome shotgun sequence of Actinoplanes durhamensis NBRC 14914.</title>
        <authorList>
            <person name="Komaki H."/>
            <person name="Tamura T."/>
        </authorList>
    </citation>
    <scope>NUCLEOTIDE SEQUENCE [LARGE SCALE GENOMIC DNA]</scope>
    <source>
        <strain evidence="2 3">NBRC 14914</strain>
    </source>
</reference>
<dbReference type="InterPro" id="IPR017517">
    <property type="entry name" value="Maleyloyr_isom"/>
</dbReference>
<evidence type="ECO:0000313" key="2">
    <source>
        <dbReference type="EMBL" id="GIE06747.1"/>
    </source>
</evidence>